<dbReference type="EMBL" id="SRHE01000009">
    <property type="protein sequence ID" value="TWW12506.1"/>
    <property type="molecule type" value="Genomic_DNA"/>
</dbReference>
<protein>
    <submittedName>
        <fullName evidence="2">Uncharacterized protein</fullName>
    </submittedName>
</protein>
<gene>
    <name evidence="2" type="ORF">E3A20_01150</name>
</gene>
<organism evidence="2 3">
    <name type="scientific">Planctomyces bekefii</name>
    <dbReference type="NCBI Taxonomy" id="1653850"/>
    <lineage>
        <taxon>Bacteria</taxon>
        <taxon>Pseudomonadati</taxon>
        <taxon>Planctomycetota</taxon>
        <taxon>Planctomycetia</taxon>
        <taxon>Planctomycetales</taxon>
        <taxon>Planctomycetaceae</taxon>
        <taxon>Planctomyces</taxon>
    </lineage>
</organism>
<evidence type="ECO:0000313" key="2">
    <source>
        <dbReference type="EMBL" id="TWW12506.1"/>
    </source>
</evidence>
<reference evidence="2 3" key="2">
    <citation type="submission" date="2019-08" db="EMBL/GenBank/DDBJ databases">
        <authorList>
            <person name="Henke P."/>
        </authorList>
    </citation>
    <scope>NUCLEOTIDE SEQUENCE [LARGE SCALE GENOMIC DNA]</scope>
    <source>
        <strain evidence="2">Phe10_nw2017</strain>
    </source>
</reference>
<feature type="region of interest" description="Disordered" evidence="1">
    <location>
        <begin position="55"/>
        <end position="88"/>
    </location>
</feature>
<evidence type="ECO:0000256" key="1">
    <source>
        <dbReference type="SAM" id="MobiDB-lite"/>
    </source>
</evidence>
<accession>A0A5C6MCD6</accession>
<reference evidence="2 3" key="1">
    <citation type="submission" date="2019-08" db="EMBL/GenBank/DDBJ databases">
        <title>100 year-old enigma solved: identification of Planctomyces bekefii, the type genus and species of the phylum Planctomycetes.</title>
        <authorList>
            <person name="Svetlana D.N."/>
            <person name="Overmann J."/>
        </authorList>
    </citation>
    <scope>NUCLEOTIDE SEQUENCE [LARGE SCALE GENOMIC DNA]</scope>
    <source>
        <strain evidence="2">Phe10_nw2017</strain>
    </source>
</reference>
<comment type="caution">
    <text evidence="2">The sequence shown here is derived from an EMBL/GenBank/DDBJ whole genome shotgun (WGS) entry which is preliminary data.</text>
</comment>
<feature type="compositionally biased region" description="Polar residues" evidence="1">
    <location>
        <begin position="62"/>
        <end position="73"/>
    </location>
</feature>
<dbReference type="Proteomes" id="UP000321083">
    <property type="component" value="Unassembled WGS sequence"/>
</dbReference>
<proteinExistence type="predicted"/>
<evidence type="ECO:0000313" key="3">
    <source>
        <dbReference type="Proteomes" id="UP000321083"/>
    </source>
</evidence>
<dbReference type="AlphaFoldDB" id="A0A5C6MCD6"/>
<keyword evidence="3" id="KW-1185">Reference proteome</keyword>
<sequence length="88" mass="9375">MVIDDADVGWFRQNRNYVKAYQKLGRTVIGETAVCTIGPLQIIFTGMDPAATLADRAPANSRHPTSGQATASNAIADARGQTKVKLTA</sequence>
<name>A0A5C6MCD6_9PLAN</name>